<sequence length="99" mass="10645">MSEQYDERVVRREESGVEELYVGGGNTQDRQVVDITAIHRVPRPLIHVRAVRRKGCVIESNPSPHGGRGALPSEGGSPSDLLFLAGGGHAALSSLLVLY</sequence>
<gene>
    <name evidence="1" type="ORF">CFP56_039789</name>
</gene>
<accession>A0AAW0MA77</accession>
<dbReference type="AlphaFoldDB" id="A0AAW0MA77"/>
<evidence type="ECO:0000313" key="1">
    <source>
        <dbReference type="EMBL" id="KAK7860407.1"/>
    </source>
</evidence>
<reference evidence="1" key="2">
    <citation type="journal article" date="2018" name="Sci. Data">
        <title>The draft genome sequence of cork oak.</title>
        <authorList>
            <person name="Ramos A.M."/>
            <person name="Usie A."/>
            <person name="Barbosa P."/>
            <person name="Barros P.M."/>
            <person name="Capote T."/>
            <person name="Chaves I."/>
            <person name="Simoes F."/>
            <person name="Abreu I."/>
            <person name="Carrasquinho I."/>
            <person name="Faro C."/>
            <person name="Guimaraes J.B."/>
            <person name="Mendonca D."/>
            <person name="Nobrega F."/>
            <person name="Rodrigues L."/>
            <person name="Saibo N.J.M."/>
            <person name="Varela M.C."/>
            <person name="Egas C."/>
            <person name="Matos J."/>
            <person name="Miguel C.M."/>
            <person name="Oliveira M.M."/>
            <person name="Ricardo C.P."/>
            <person name="Goncalves S."/>
        </authorList>
    </citation>
    <scope>NUCLEOTIDE SEQUENCE [LARGE SCALE GENOMIC DNA]</scope>
    <source>
        <strain evidence="1">HL8</strain>
    </source>
</reference>
<protein>
    <submittedName>
        <fullName evidence="1">Uncharacterized protein</fullName>
    </submittedName>
</protein>
<reference evidence="1" key="3">
    <citation type="submission" date="2023-07" db="EMBL/GenBank/DDBJ databases">
        <title>An improved reference 1 genome and first organelle genomes of Quercus suber.</title>
        <authorList>
            <consortium name="Genosuber Consortium"/>
            <person name="Usie A."/>
            <person name="Serra O."/>
            <person name="Barros P."/>
        </authorList>
    </citation>
    <scope>NUCLEOTIDE SEQUENCE</scope>
    <source>
        <strain evidence="1">HL8</strain>
        <tissue evidence="1">Leaves</tissue>
    </source>
</reference>
<comment type="caution">
    <text evidence="1">The sequence shown here is derived from an EMBL/GenBank/DDBJ whole genome shotgun (WGS) entry which is preliminary data.</text>
</comment>
<dbReference type="EMBL" id="PKMF04000007">
    <property type="protein sequence ID" value="KAK7860407.1"/>
    <property type="molecule type" value="Genomic_DNA"/>
</dbReference>
<proteinExistence type="predicted"/>
<name>A0AAW0MA77_QUESU</name>
<reference evidence="1" key="1">
    <citation type="submission" date="2017-12" db="EMBL/GenBank/DDBJ databases">
        <authorList>
            <person name="Barbosa P."/>
            <person name="Usie A."/>
            <person name="Ramos A.M."/>
        </authorList>
    </citation>
    <scope>NUCLEOTIDE SEQUENCE</scope>
    <source>
        <strain evidence="1">HL8</strain>
        <tissue evidence="1">Leaves</tissue>
    </source>
</reference>
<organism evidence="1">
    <name type="scientific">Quercus suber</name>
    <name type="common">Cork oak</name>
    <dbReference type="NCBI Taxonomy" id="58331"/>
    <lineage>
        <taxon>Eukaryota</taxon>
        <taxon>Viridiplantae</taxon>
        <taxon>Streptophyta</taxon>
        <taxon>Embryophyta</taxon>
        <taxon>Tracheophyta</taxon>
        <taxon>Spermatophyta</taxon>
        <taxon>Magnoliopsida</taxon>
        <taxon>eudicotyledons</taxon>
        <taxon>Gunneridae</taxon>
        <taxon>Pentapetalae</taxon>
        <taxon>rosids</taxon>
        <taxon>fabids</taxon>
        <taxon>Fagales</taxon>
        <taxon>Fagaceae</taxon>
        <taxon>Quercus</taxon>
    </lineage>
</organism>